<protein>
    <submittedName>
        <fullName evidence="2">Major paralogous domain-containing protein</fullName>
    </submittedName>
</protein>
<dbReference type="OrthoDB" id="9805760at2"/>
<keyword evidence="1" id="KW-0732">Signal</keyword>
<dbReference type="InterPro" id="IPR011871">
    <property type="entry name" value="Fib_succ_major"/>
</dbReference>
<dbReference type="NCBIfam" id="TIGR02145">
    <property type="entry name" value="Fib_succ_major"/>
    <property type="match status" value="1"/>
</dbReference>
<sequence length="682" mass="77930">MKYFKLVLACLMIGCTSSALAQNHLTDVVEYPEEVSYLISLLEEDLTEKRKQEFYTMFPVPDKKLPNKRQKESKSEIYYELETSGYEVKYFKITQPKQKKEQLTFFGKSTYSEIKSALCESENFVCPTSNQTTYINSIDLKLSRLVILQFDPKTGLLNHIEYSGSRTFQNKFSDGLPQELCSFTPTITPKNIQLNASGICLEGNCESWKGTMQYGNLVFKGTLKNGIPNGYGNIYFVDGCKWFNVKNKPSEYIEAEFKNGIAQGAFRFKTDRYEGVPRDVIFYENGKPSRILVPKSENTPYGYKSKITPDFKRHDDSAVIDIPKLGKIVARFENDQLIVPDKIYEFRDSKRLLYKGRLDQSLKKTGYGQYQVDHSDLILSSFFKNNRLVLDSITSIRMPEEGSEYIVGGYLTYFPWGKIELERAQAKVSLDYMEGTQLIKAEKLLVDGEDFVPIGRVELYTARNGELVHNENDYGIYDEGGYFILNKGKNYFNRPINPVISRGKLKDPRDGTVYNTATLRTYNNKLVTMFTQNLAYDGAPRNTIAYSKYGLAFYSRKALRNLCPPGWRIPSSDDIINIIKPFSTHQKVNNGINFSPNPSLESLELFRDKSGYYTANDHISSERGLRLNGDRALFWITDAPPGHFGVLVVEPGATNEAKLTYRKDWDGQTDYLTCRCIKDGSL</sequence>
<feature type="signal peptide" evidence="1">
    <location>
        <begin position="1"/>
        <end position="21"/>
    </location>
</feature>
<dbReference type="EMBL" id="FOIR01000003">
    <property type="protein sequence ID" value="SEW36667.1"/>
    <property type="molecule type" value="Genomic_DNA"/>
</dbReference>
<feature type="chain" id="PRO_5011548990" evidence="1">
    <location>
        <begin position="22"/>
        <end position="682"/>
    </location>
</feature>
<gene>
    <name evidence="2" type="ORF">SAMN05216290_3205</name>
</gene>
<keyword evidence="3" id="KW-1185">Reference proteome</keyword>
<accession>A0A1I0R828</accession>
<evidence type="ECO:0000313" key="3">
    <source>
        <dbReference type="Proteomes" id="UP000199437"/>
    </source>
</evidence>
<dbReference type="Proteomes" id="UP000199437">
    <property type="component" value="Unassembled WGS sequence"/>
</dbReference>
<dbReference type="RefSeq" id="WP_121505200.1">
    <property type="nucleotide sequence ID" value="NZ_FOIR01000003.1"/>
</dbReference>
<evidence type="ECO:0000256" key="1">
    <source>
        <dbReference type="SAM" id="SignalP"/>
    </source>
</evidence>
<evidence type="ECO:0000313" key="2">
    <source>
        <dbReference type="EMBL" id="SEW36667.1"/>
    </source>
</evidence>
<organism evidence="2 3">
    <name type="scientific">Roseivirga pacifica</name>
    <dbReference type="NCBI Taxonomy" id="1267423"/>
    <lineage>
        <taxon>Bacteria</taxon>
        <taxon>Pseudomonadati</taxon>
        <taxon>Bacteroidota</taxon>
        <taxon>Cytophagia</taxon>
        <taxon>Cytophagales</taxon>
        <taxon>Roseivirgaceae</taxon>
        <taxon>Roseivirga</taxon>
    </lineage>
</organism>
<reference evidence="3" key="1">
    <citation type="submission" date="2016-10" db="EMBL/GenBank/DDBJ databases">
        <authorList>
            <person name="Varghese N."/>
            <person name="Submissions S."/>
        </authorList>
    </citation>
    <scope>NUCLEOTIDE SEQUENCE [LARGE SCALE GENOMIC DNA]</scope>
    <source>
        <strain evidence="3">CGMCC 1.12402</strain>
    </source>
</reference>
<proteinExistence type="predicted"/>
<dbReference type="STRING" id="1267423.SAMN05216290_3205"/>
<dbReference type="AlphaFoldDB" id="A0A1I0R828"/>
<dbReference type="SUPFAM" id="SSF82185">
    <property type="entry name" value="Histone H3 K4-specific methyltransferase SET7/9 N-terminal domain"/>
    <property type="match status" value="1"/>
</dbReference>
<dbReference type="GeneID" id="99987883"/>
<name>A0A1I0R828_9BACT</name>